<dbReference type="EMBL" id="LGFD01000053">
    <property type="protein sequence ID" value="KUK16870.1"/>
    <property type="molecule type" value="Genomic_DNA"/>
</dbReference>
<evidence type="ECO:0000256" key="3">
    <source>
        <dbReference type="RuleBase" id="RU364069"/>
    </source>
</evidence>
<feature type="active site" description="Proton donor" evidence="1">
    <location>
        <position position="140"/>
    </location>
</feature>
<comment type="subunit">
    <text evidence="3">Homodimer.</text>
</comment>
<dbReference type="EC" id="5.1.3.13" evidence="3"/>
<dbReference type="GO" id="GO:0005829">
    <property type="term" value="C:cytosol"/>
    <property type="evidence" value="ECO:0007669"/>
    <property type="project" value="TreeGrafter"/>
</dbReference>
<comment type="similarity">
    <text evidence="3">Belongs to the dTDP-4-dehydrorhamnose 3,5-epimerase family.</text>
</comment>
<dbReference type="InterPro" id="IPR011051">
    <property type="entry name" value="RmlC_Cupin_sf"/>
</dbReference>
<name>A0A117L175_9EURY</name>
<proteinExistence type="inferred from homology"/>
<dbReference type="AlphaFoldDB" id="A0A117L175"/>
<organism evidence="4 5">
    <name type="scientific">Thermococcus sibiricus</name>
    <dbReference type="NCBI Taxonomy" id="172049"/>
    <lineage>
        <taxon>Archaea</taxon>
        <taxon>Methanobacteriati</taxon>
        <taxon>Methanobacteriota</taxon>
        <taxon>Thermococci</taxon>
        <taxon>Thermococcales</taxon>
        <taxon>Thermococcaceae</taxon>
        <taxon>Thermococcus</taxon>
    </lineage>
</organism>
<dbReference type="Gene3D" id="2.60.120.10">
    <property type="entry name" value="Jelly Rolls"/>
    <property type="match status" value="1"/>
</dbReference>
<gene>
    <name evidence="4" type="ORF">XD54_1836</name>
</gene>
<comment type="pathway">
    <text evidence="3">Carbohydrate biosynthesis; dTDP-L-rhamnose biosynthesis.</text>
</comment>
<dbReference type="NCBIfam" id="TIGR01221">
    <property type="entry name" value="rmlC"/>
    <property type="match status" value="1"/>
</dbReference>
<protein>
    <recommendedName>
        <fullName evidence="3">dTDP-4-dehydrorhamnose 3,5-epimerase</fullName>
        <ecNumber evidence="3">5.1.3.13</ecNumber>
    </recommendedName>
    <alternativeName>
        <fullName evidence="3">Thymidine diphospho-4-keto-rhamnose 3,5-epimerase</fullName>
    </alternativeName>
</protein>
<accession>A0A117L175</accession>
<dbReference type="GO" id="GO:0019305">
    <property type="term" value="P:dTDP-rhamnose biosynthetic process"/>
    <property type="evidence" value="ECO:0007669"/>
    <property type="project" value="UniProtKB-UniRule"/>
</dbReference>
<evidence type="ECO:0000313" key="4">
    <source>
        <dbReference type="EMBL" id="KUK16870.1"/>
    </source>
</evidence>
<dbReference type="CDD" id="cd00438">
    <property type="entry name" value="cupin_RmlC"/>
    <property type="match status" value="1"/>
</dbReference>
<dbReference type="SUPFAM" id="SSF51182">
    <property type="entry name" value="RmlC-like cupins"/>
    <property type="match status" value="1"/>
</dbReference>
<comment type="function">
    <text evidence="3">Catalyzes the epimerization of the C3' and C5'positions of dTDP-6-deoxy-D-xylo-4-hexulose, forming dTDP-6-deoxy-L-lyxo-4-hexulose.</text>
</comment>
<keyword evidence="3" id="KW-0413">Isomerase</keyword>
<comment type="catalytic activity">
    <reaction evidence="3">
        <text>dTDP-4-dehydro-6-deoxy-alpha-D-glucose = dTDP-4-dehydro-beta-L-rhamnose</text>
        <dbReference type="Rhea" id="RHEA:16969"/>
        <dbReference type="ChEBI" id="CHEBI:57649"/>
        <dbReference type="ChEBI" id="CHEBI:62830"/>
        <dbReference type="EC" id="5.1.3.13"/>
    </reaction>
</comment>
<sequence length="192" mass="22296">MEVEVVAVPFDFKRLEIPDVILIKPKVFEDERGFFMETYKKSDFEKAGIKGDFIQDNHSKSKYGVLRGLHFQREPYAQAKIVRCIRGVIYDVAVDLRKDSPTFGKWVGVILSEHNRWQLYIPRGFAHGFLVLSDVAEVVYKVDNVYAPNYEGGIIWNDLDIGIDWPIDEPIVSEKDKKWPTLREAIEKGWVF</sequence>
<dbReference type="Proteomes" id="UP000053911">
    <property type="component" value="Unassembled WGS sequence"/>
</dbReference>
<comment type="caution">
    <text evidence="4">The sequence shown here is derived from an EMBL/GenBank/DDBJ whole genome shotgun (WGS) entry which is preliminary data.</text>
</comment>
<evidence type="ECO:0000313" key="5">
    <source>
        <dbReference type="Proteomes" id="UP000053911"/>
    </source>
</evidence>
<dbReference type="PANTHER" id="PTHR21047">
    <property type="entry name" value="DTDP-6-DEOXY-D-GLUCOSE-3,5 EPIMERASE"/>
    <property type="match status" value="1"/>
</dbReference>
<dbReference type="InterPro" id="IPR014710">
    <property type="entry name" value="RmlC-like_jellyroll"/>
</dbReference>
<dbReference type="Pfam" id="PF00908">
    <property type="entry name" value="dTDP_sugar_isom"/>
    <property type="match status" value="1"/>
</dbReference>
<dbReference type="UniPathway" id="UPA00124"/>
<dbReference type="GO" id="GO:0000271">
    <property type="term" value="P:polysaccharide biosynthetic process"/>
    <property type="evidence" value="ECO:0007669"/>
    <property type="project" value="TreeGrafter"/>
</dbReference>
<dbReference type="GO" id="GO:0008830">
    <property type="term" value="F:dTDP-4-dehydrorhamnose 3,5-epimerase activity"/>
    <property type="evidence" value="ECO:0007669"/>
    <property type="project" value="UniProtKB-UniRule"/>
</dbReference>
<feature type="site" description="Participates in a stacking interaction with the thymidine ring of dTDP-4-oxo-6-deoxyglucose" evidence="2">
    <location>
        <position position="146"/>
    </location>
</feature>
<dbReference type="PATRIC" id="fig|172049.5.peg.2010"/>
<evidence type="ECO:0000256" key="2">
    <source>
        <dbReference type="PIRSR" id="PIRSR600888-3"/>
    </source>
</evidence>
<reference evidence="5" key="1">
    <citation type="journal article" date="2015" name="MBio">
        <title>Genome-Resolved Metagenomic Analysis Reveals Roles for Candidate Phyla and Other Microbial Community Members in Biogeochemical Transformations in Oil Reservoirs.</title>
        <authorList>
            <person name="Hu P."/>
            <person name="Tom L."/>
            <person name="Singh A."/>
            <person name="Thomas B.C."/>
            <person name="Baker B.J."/>
            <person name="Piceno Y.M."/>
            <person name="Andersen G.L."/>
            <person name="Banfield J.F."/>
        </authorList>
    </citation>
    <scope>NUCLEOTIDE SEQUENCE [LARGE SCALE GENOMIC DNA]</scope>
</reference>
<feature type="active site" description="Proton acceptor" evidence="1">
    <location>
        <position position="70"/>
    </location>
</feature>
<dbReference type="PANTHER" id="PTHR21047:SF2">
    <property type="entry name" value="THYMIDINE DIPHOSPHO-4-KETO-RHAMNOSE 3,5-EPIMERASE"/>
    <property type="match status" value="1"/>
</dbReference>
<evidence type="ECO:0000256" key="1">
    <source>
        <dbReference type="PIRSR" id="PIRSR600888-1"/>
    </source>
</evidence>
<dbReference type="InterPro" id="IPR000888">
    <property type="entry name" value="RmlC-like"/>
</dbReference>